<proteinExistence type="predicted"/>
<feature type="transmembrane region" description="Helical" evidence="1">
    <location>
        <begin position="196"/>
        <end position="217"/>
    </location>
</feature>
<evidence type="ECO:0008006" key="4">
    <source>
        <dbReference type="Google" id="ProtNLM"/>
    </source>
</evidence>
<evidence type="ECO:0000313" key="3">
    <source>
        <dbReference type="Proteomes" id="UP001056035"/>
    </source>
</evidence>
<feature type="transmembrane region" description="Helical" evidence="1">
    <location>
        <begin position="58"/>
        <end position="80"/>
    </location>
</feature>
<gene>
    <name evidence="2" type="ORF">NBH00_02890</name>
</gene>
<feature type="transmembrane region" description="Helical" evidence="1">
    <location>
        <begin position="159"/>
        <end position="176"/>
    </location>
</feature>
<dbReference type="Proteomes" id="UP001056035">
    <property type="component" value="Chromosome"/>
</dbReference>
<keyword evidence="1" id="KW-1133">Transmembrane helix</keyword>
<feature type="transmembrane region" description="Helical" evidence="1">
    <location>
        <begin position="133"/>
        <end position="152"/>
    </location>
</feature>
<sequence>MPDGRQDAASSPTARAPLVAAIAFAVLLLAGSSVVPMPPGVTDTGGALVTYYREHHDAIALQAWLTMASTVPGVVLFAFVADRLASVSRVVFVIPAATTVALVAAGLLVRLGLARHPATLDAGTARALADVEAYWAPLLTFAIVTQSLAIIAAVKNASFPRWLGWISLVLAAEQLLETATVFGDHGFLAPGGDMNWLLGPGLYAIWILGLGVACSTFPPPRAPDR</sequence>
<feature type="transmembrane region" description="Helical" evidence="1">
    <location>
        <begin position="92"/>
        <end position="113"/>
    </location>
</feature>
<keyword evidence="3" id="KW-1185">Reference proteome</keyword>
<protein>
    <recommendedName>
        <fullName evidence="4">DUF4386 domain-containing protein</fullName>
    </recommendedName>
</protein>
<keyword evidence="1" id="KW-0472">Membrane</keyword>
<evidence type="ECO:0000313" key="2">
    <source>
        <dbReference type="EMBL" id="UTI65165.1"/>
    </source>
</evidence>
<evidence type="ECO:0000256" key="1">
    <source>
        <dbReference type="SAM" id="Phobius"/>
    </source>
</evidence>
<dbReference type="RefSeq" id="WP_254571852.1">
    <property type="nucleotide sequence ID" value="NZ_CP098502.1"/>
</dbReference>
<name>A0ABY5DT16_9ACTN</name>
<dbReference type="EMBL" id="CP098502">
    <property type="protein sequence ID" value="UTI65165.1"/>
    <property type="molecule type" value="Genomic_DNA"/>
</dbReference>
<organism evidence="2 3">
    <name type="scientific">Paraconexibacter antarcticus</name>
    <dbReference type="NCBI Taxonomy" id="2949664"/>
    <lineage>
        <taxon>Bacteria</taxon>
        <taxon>Bacillati</taxon>
        <taxon>Actinomycetota</taxon>
        <taxon>Thermoleophilia</taxon>
        <taxon>Solirubrobacterales</taxon>
        <taxon>Paraconexibacteraceae</taxon>
        <taxon>Paraconexibacter</taxon>
    </lineage>
</organism>
<keyword evidence="1" id="KW-0812">Transmembrane</keyword>
<reference evidence="2 3" key="1">
    <citation type="submission" date="2022-06" db="EMBL/GenBank/DDBJ databases">
        <title>Paraconexibacter antarcticus.</title>
        <authorList>
            <person name="Kim C.S."/>
        </authorList>
    </citation>
    <scope>NUCLEOTIDE SEQUENCE [LARGE SCALE GENOMIC DNA]</scope>
    <source>
        <strain evidence="2 3">02-257</strain>
    </source>
</reference>
<accession>A0ABY5DT16</accession>